<dbReference type="InterPro" id="IPR011335">
    <property type="entry name" value="Restrct_endonuc-II-like"/>
</dbReference>
<protein>
    <recommendedName>
        <fullName evidence="12">AAA family ATPase</fullName>
    </recommendedName>
</protein>
<comment type="similarity">
    <text evidence="1">Belongs to the DNA2/NAM7 helicase family.</text>
</comment>
<dbReference type="PANTHER" id="PTHR43788">
    <property type="entry name" value="DNA2/NAM7 HELICASE FAMILY MEMBER"/>
    <property type="match status" value="1"/>
</dbReference>
<evidence type="ECO:0000256" key="4">
    <source>
        <dbReference type="ARBA" id="ARBA00022806"/>
    </source>
</evidence>
<dbReference type="InterPro" id="IPR049468">
    <property type="entry name" value="Restrct_endonuc-II-like_dom"/>
</dbReference>
<comment type="caution">
    <text evidence="10">The sequence shown here is derived from an EMBL/GenBank/DDBJ whole genome shotgun (WGS) entry which is preliminary data.</text>
</comment>
<dbReference type="Gene3D" id="3.40.50.300">
    <property type="entry name" value="P-loop containing nucleotide triphosphate hydrolases"/>
    <property type="match status" value="3"/>
</dbReference>
<dbReference type="SUPFAM" id="SSF52980">
    <property type="entry name" value="Restriction endonuclease-like"/>
    <property type="match status" value="1"/>
</dbReference>
<evidence type="ECO:0000256" key="1">
    <source>
        <dbReference type="ARBA" id="ARBA00007913"/>
    </source>
</evidence>
<sequence>MTVEQADTLAEAKNLFAFLAEVQRIREAPVRSYRQYDETWWLDEFPAHPAIASALDEQPPAEDAPILTIDRIASRPAPKPSDELAQWMGWNLDDANAEPRLREWVDASRVPHLVPRVSVEGPAKSVFLEDEPELRSEGARYLTQWREWAEQEKADRPVRDLYADLFSAYQTVISHGEASELVLGVGVIDWVPAHHDQVERHLLTFPVTLEFDETTGRLTALHDTGSRALSVELDMLDPALVTAQVSELRTATLAYEGHPLDHAGIKAEVVRFAHALDSNGAYLDERRSAKPTSELRSTFSPALVLRRRSQRGLLEIFQTIGEQLESMGEVPPGLLPLVDPDHLPTSIPDETPGGIVEIDNEIFLPLPVNERQLQVITAVDHKAQVVVQGPPGTGKTHTAAALLSHLLAQGKRVLVTAHTDRALHEVRDKLPEEIRPLSVAVVGSSQTEMADLRVAVDTITRMSNEHDSKTSSEEIARHLAVIDRLRRERADTYTRLRQSREAVTTPTSFGAYQGSVAAIARQIAETRDVHGWVVEYVDVAPQDAVPLTDTEAIQWLALLSDADVAADGAEAQRRFPALEQVPSVEHFAGLAAREGDASVHSQAHEAVREHPLYAVVAELDPAIREALHSRTSDLAKLLGEVEDRSEGWVADAFRDVRTGRGSSWRARAEQVRQLVTQAHPHVSELGPLNRVEVAGGDFGTLVLIAEALLAYLDGGGEIRTQPDGTPKVGFRTAKVVKQSQAFFDSVRVNQIVATTPQNVRAFLNHVHATRILDALDQAWPANVEIPAEDTLGERLQWHKTELEQLGAVLATAAKLAETEGWVKQHGLSAPNWADLEAVSAYADLVDAATTADELDQFRRPLEGLSRTLEAEGQWEDAAPVTAAMRDAVAARDRNAYASAHARLTHLHDVRARIQRRDEIGTRLEAAAPALAAAVTADPHAPQWPQHLTHLDASWRWAAASAWAQQQERLDANALHRHLDLLENQLRQEISALAAARAWSHAVDETRMTGTAKAFLSQYSSLVKRLGKGTGKYATKRRQEIKQALDECRSSVPVWIMPIYRIAEQFRIESNMFDVIVVDEASQAGLEASFLQYLAPKIVVIGDDKQVSPTAVGVDQQQLRNLADQYLRNNKFKASWQDPQRSYFDEADMRFGGKITLIEHRRCVPEIIGFSNKVAYEPENIRLLPVRQRTAGALTPIRSVHVPEGYEKGRINPAEADALVAQLIACLHDPAYEGKTFGVISLMGKEQAKAIETRLMLAVNPEDWAARQLRCGDAADFQGSERDVMFLSMVKTAESGKRVGSLTMEMYVQRYNVAVSRAKDQMWLFHSLLLSDLGNPEDMRHALLDYVTNVEARASSPDDRILQSAVPDDVRVEPFDSLFEQRVFNRVHGRGYSVIAQYPDQGYRIDLVVVGVNGNLAIECDGDHWHGPDAYYRDLARQRDLERCGWTFFRIRESDYYLDPDAALAGLWPLLEELTTERVGPGTVPAAKLLAPSVTTYAAETEADLDDLYDAGEWSEDVSEKSAWAEHLAVGRNHVASARSDTLRLESRSSSAVPSPTLDVHPPAGQSPAAGGPYAGGGLFEQRGVAANSNPEGTVSDVVELRYEGYRGTTVMTDGASVVEIINSLVEVVAVEGPVRGAWLHSTYVRAHGGQKVGSKIARVLNSAIATAVRRGQLVEENPLGEAGVKPRTYRLPDQPAVRVRPLGGRSVHDVPPAELAQRIASYRQKLGNSSEPRAIYRAVLNELGLTKLTPNVEETLERADSLNR</sequence>
<feature type="compositionally biased region" description="Low complexity" evidence="6">
    <location>
        <begin position="1561"/>
        <end position="1571"/>
    </location>
</feature>
<reference evidence="10 11" key="1">
    <citation type="journal article" date="2019" name="Int. J. Syst. Evol. Microbiol.">
        <title>The Global Catalogue of Microorganisms (GCM) 10K type strain sequencing project: providing services to taxonomists for standard genome sequencing and annotation.</title>
        <authorList>
            <consortium name="The Broad Institute Genomics Platform"/>
            <consortium name="The Broad Institute Genome Sequencing Center for Infectious Disease"/>
            <person name="Wu L."/>
            <person name="Ma J."/>
        </authorList>
    </citation>
    <scope>NUCLEOTIDE SEQUENCE [LARGE SCALE GENOMIC DNA]</scope>
    <source>
        <strain evidence="10 11">JCM 13008</strain>
    </source>
</reference>
<dbReference type="Pfam" id="PF13086">
    <property type="entry name" value="AAA_11"/>
    <property type="match status" value="1"/>
</dbReference>
<dbReference type="Proteomes" id="UP001501581">
    <property type="component" value="Unassembled WGS sequence"/>
</dbReference>
<dbReference type="InterPro" id="IPR050534">
    <property type="entry name" value="Coronavir_polyprotein_1ab"/>
</dbReference>
<evidence type="ECO:0000256" key="2">
    <source>
        <dbReference type="ARBA" id="ARBA00022741"/>
    </source>
</evidence>
<dbReference type="InterPro" id="IPR047187">
    <property type="entry name" value="SF1_C_Upf1"/>
</dbReference>
<keyword evidence="5" id="KW-0067">ATP-binding</keyword>
<dbReference type="PANTHER" id="PTHR43788:SF8">
    <property type="entry name" value="DNA-BINDING PROTEIN SMUBP-2"/>
    <property type="match status" value="1"/>
</dbReference>
<dbReference type="Gene3D" id="3.40.960.10">
    <property type="entry name" value="VSR Endonuclease"/>
    <property type="match status" value="1"/>
</dbReference>
<keyword evidence="11" id="KW-1185">Reference proteome</keyword>
<evidence type="ECO:0000256" key="3">
    <source>
        <dbReference type="ARBA" id="ARBA00022801"/>
    </source>
</evidence>
<feature type="domain" description="DNA2/NAM7 helicase helicase" evidence="7">
    <location>
        <begin position="368"/>
        <end position="495"/>
    </location>
</feature>
<dbReference type="CDD" id="cd18808">
    <property type="entry name" value="SF1_C_Upf1"/>
    <property type="match status" value="1"/>
</dbReference>
<feature type="region of interest" description="Disordered" evidence="6">
    <location>
        <begin position="1539"/>
        <end position="1574"/>
    </location>
</feature>
<keyword evidence="2" id="KW-0547">Nucleotide-binding</keyword>
<evidence type="ECO:0000313" key="10">
    <source>
        <dbReference type="EMBL" id="GAA1089765.1"/>
    </source>
</evidence>
<evidence type="ECO:0000259" key="7">
    <source>
        <dbReference type="Pfam" id="PF13086"/>
    </source>
</evidence>
<gene>
    <name evidence="10" type="ORF">GCM10009668_00190</name>
</gene>
<feature type="domain" description="DNA2/NAM7 helicase-like C-terminal" evidence="8">
    <location>
        <begin position="1154"/>
        <end position="1323"/>
    </location>
</feature>
<evidence type="ECO:0000313" key="11">
    <source>
        <dbReference type="Proteomes" id="UP001501581"/>
    </source>
</evidence>
<keyword evidence="3" id="KW-0378">Hydrolase</keyword>
<dbReference type="InterPro" id="IPR041677">
    <property type="entry name" value="DNA2/NAM7_AAA_11"/>
</dbReference>
<dbReference type="Pfam" id="PF18741">
    <property type="entry name" value="MTES_1575"/>
    <property type="match status" value="1"/>
</dbReference>
<dbReference type="SUPFAM" id="SSF52540">
    <property type="entry name" value="P-loop containing nucleoside triphosphate hydrolases"/>
    <property type="match status" value="2"/>
</dbReference>
<evidence type="ECO:0000256" key="5">
    <source>
        <dbReference type="ARBA" id="ARBA00022840"/>
    </source>
</evidence>
<feature type="domain" description="Restriction endonuclease type II-like" evidence="9">
    <location>
        <begin position="1378"/>
        <end position="1468"/>
    </location>
</feature>
<evidence type="ECO:0000259" key="9">
    <source>
        <dbReference type="Pfam" id="PF18741"/>
    </source>
</evidence>
<dbReference type="EMBL" id="BAAALG010000001">
    <property type="protein sequence ID" value="GAA1089765.1"/>
    <property type="molecule type" value="Genomic_DNA"/>
</dbReference>
<dbReference type="RefSeq" id="WP_343989868.1">
    <property type="nucleotide sequence ID" value="NZ_BAAALG010000001.1"/>
</dbReference>
<evidence type="ECO:0008006" key="12">
    <source>
        <dbReference type="Google" id="ProtNLM"/>
    </source>
</evidence>
<name>A0ABN1TJ90_9ACTN</name>
<keyword evidence="4" id="KW-0347">Helicase</keyword>
<evidence type="ECO:0000259" key="8">
    <source>
        <dbReference type="Pfam" id="PF13087"/>
    </source>
</evidence>
<organism evidence="10 11">
    <name type="scientific">Nocardioides dubius</name>
    <dbReference type="NCBI Taxonomy" id="317019"/>
    <lineage>
        <taxon>Bacteria</taxon>
        <taxon>Bacillati</taxon>
        <taxon>Actinomycetota</taxon>
        <taxon>Actinomycetes</taxon>
        <taxon>Propionibacteriales</taxon>
        <taxon>Nocardioidaceae</taxon>
        <taxon>Nocardioides</taxon>
    </lineage>
</organism>
<evidence type="ECO:0000256" key="6">
    <source>
        <dbReference type="SAM" id="MobiDB-lite"/>
    </source>
</evidence>
<dbReference type="Pfam" id="PF13087">
    <property type="entry name" value="AAA_12"/>
    <property type="match status" value="1"/>
</dbReference>
<dbReference type="InterPro" id="IPR027417">
    <property type="entry name" value="P-loop_NTPase"/>
</dbReference>
<accession>A0ABN1TJ90</accession>
<proteinExistence type="inferred from homology"/>
<dbReference type="InterPro" id="IPR041679">
    <property type="entry name" value="DNA2/NAM7-like_C"/>
</dbReference>